<evidence type="ECO:0000313" key="2">
    <source>
        <dbReference type="EMBL" id="KAK9719178.1"/>
    </source>
</evidence>
<comment type="caution">
    <text evidence="2">The sequence shown here is derived from an EMBL/GenBank/DDBJ whole genome shotgun (WGS) entry which is preliminary data.</text>
</comment>
<keyword evidence="3" id="KW-1185">Reference proteome</keyword>
<reference evidence="2 3" key="1">
    <citation type="journal article" date="2024" name="BMC Genomics">
        <title>De novo assembly and annotation of Popillia japonica's genome with initial clues to its potential as an invasive pest.</title>
        <authorList>
            <person name="Cucini C."/>
            <person name="Boschi S."/>
            <person name="Funari R."/>
            <person name="Cardaioli E."/>
            <person name="Iannotti N."/>
            <person name="Marturano G."/>
            <person name="Paoli F."/>
            <person name="Bruttini M."/>
            <person name="Carapelli A."/>
            <person name="Frati F."/>
            <person name="Nardi F."/>
        </authorList>
    </citation>
    <scope>NUCLEOTIDE SEQUENCE [LARGE SCALE GENOMIC DNA]</scope>
    <source>
        <strain evidence="2">DMR45628</strain>
    </source>
</reference>
<gene>
    <name evidence="2" type="ORF">QE152_g22854</name>
</gene>
<organism evidence="2 3">
    <name type="scientific">Popillia japonica</name>
    <name type="common">Japanese beetle</name>
    <dbReference type="NCBI Taxonomy" id="7064"/>
    <lineage>
        <taxon>Eukaryota</taxon>
        <taxon>Metazoa</taxon>
        <taxon>Ecdysozoa</taxon>
        <taxon>Arthropoda</taxon>
        <taxon>Hexapoda</taxon>
        <taxon>Insecta</taxon>
        <taxon>Pterygota</taxon>
        <taxon>Neoptera</taxon>
        <taxon>Endopterygota</taxon>
        <taxon>Coleoptera</taxon>
        <taxon>Polyphaga</taxon>
        <taxon>Scarabaeiformia</taxon>
        <taxon>Scarabaeidae</taxon>
        <taxon>Rutelinae</taxon>
        <taxon>Popillia</taxon>
    </lineage>
</organism>
<accession>A0AAW1KKQ3</accession>
<dbReference type="EMBL" id="JASPKY010000222">
    <property type="protein sequence ID" value="KAK9719178.1"/>
    <property type="molecule type" value="Genomic_DNA"/>
</dbReference>
<proteinExistence type="predicted"/>
<name>A0AAW1KKQ3_POPJA</name>
<protein>
    <submittedName>
        <fullName evidence="2">Uncharacterized protein</fullName>
    </submittedName>
</protein>
<feature type="signal peptide" evidence="1">
    <location>
        <begin position="1"/>
        <end position="18"/>
    </location>
</feature>
<feature type="chain" id="PRO_5043654362" evidence="1">
    <location>
        <begin position="19"/>
        <end position="131"/>
    </location>
</feature>
<dbReference type="Proteomes" id="UP001458880">
    <property type="component" value="Unassembled WGS sequence"/>
</dbReference>
<dbReference type="AlphaFoldDB" id="A0AAW1KKQ3"/>
<keyword evidence="1" id="KW-0732">Signal</keyword>
<evidence type="ECO:0000256" key="1">
    <source>
        <dbReference type="SAM" id="SignalP"/>
    </source>
</evidence>
<sequence>MKSVFVLAFVTFIALCGGLTAPACVCDRRECEYISEIDCPGLGVVVWDPCNFQSHLRNYPLLLPFFSPEMSIFDLDSPQLPSVLYWISSKIYDRACNDTYGGKMPGAKHVKMIVLTKRPPAKQIAFRSSRR</sequence>
<evidence type="ECO:0000313" key="3">
    <source>
        <dbReference type="Proteomes" id="UP001458880"/>
    </source>
</evidence>